<keyword evidence="2" id="KW-1185">Reference proteome</keyword>
<dbReference type="Gene3D" id="2.30.110.10">
    <property type="entry name" value="Electron Transport, Fmn-binding Protein, Chain A"/>
    <property type="match status" value="1"/>
</dbReference>
<dbReference type="RefSeq" id="WP_010695722.1">
    <property type="nucleotide sequence ID" value="NZ_CP061007.1"/>
</dbReference>
<dbReference type="EMBL" id="PJNB01000001">
    <property type="protein sequence ID" value="PKW14909.1"/>
    <property type="molecule type" value="Genomic_DNA"/>
</dbReference>
<name>A0A2N3XW82_SACSN</name>
<reference evidence="1" key="1">
    <citation type="submission" date="2017-12" db="EMBL/GenBank/DDBJ databases">
        <title>Sequencing the genomes of 1000 Actinobacteria strains.</title>
        <authorList>
            <person name="Klenk H.-P."/>
        </authorList>
    </citation>
    <scope>NUCLEOTIDE SEQUENCE [LARGE SCALE GENOMIC DNA]</scope>
    <source>
        <strain evidence="1">DSM 44228</strain>
    </source>
</reference>
<gene>
    <name evidence="1" type="ORF">A8926_2565</name>
</gene>
<dbReference type="AlphaFoldDB" id="A0A2N3XW82"/>
<evidence type="ECO:0000313" key="2">
    <source>
        <dbReference type="Proteomes" id="UP000233786"/>
    </source>
</evidence>
<dbReference type="STRING" id="994479.GCA_000194155_02875"/>
<dbReference type="OrthoDB" id="3292498at2"/>
<dbReference type="InterPro" id="IPR012349">
    <property type="entry name" value="Split_barrel_FMN-bd"/>
</dbReference>
<sequence length="117" mass="13489">MRTKLWFPTRAANWINARVFALRASPRWGRWVSRYLTVVTYTGRRSGRTFSTPVAYRRTADVVWISVSFPDSKTWWRNFLGTGGPISLHLDDANRSGHAVAHRDERGRVAVTVRLDD</sequence>
<organism evidence="1 2">
    <name type="scientific">Saccharopolyspora spinosa</name>
    <dbReference type="NCBI Taxonomy" id="60894"/>
    <lineage>
        <taxon>Bacteria</taxon>
        <taxon>Bacillati</taxon>
        <taxon>Actinomycetota</taxon>
        <taxon>Actinomycetes</taxon>
        <taxon>Pseudonocardiales</taxon>
        <taxon>Pseudonocardiaceae</taxon>
        <taxon>Saccharopolyspora</taxon>
    </lineage>
</organism>
<protein>
    <submittedName>
        <fullName evidence="1">Uncharacterized protein DUF385</fullName>
    </submittedName>
</protein>
<comment type="caution">
    <text evidence="1">The sequence shown here is derived from an EMBL/GenBank/DDBJ whole genome shotgun (WGS) entry which is preliminary data.</text>
</comment>
<proteinExistence type="predicted"/>
<dbReference type="Proteomes" id="UP000233786">
    <property type="component" value="Unassembled WGS sequence"/>
</dbReference>
<evidence type="ECO:0000313" key="1">
    <source>
        <dbReference type="EMBL" id="PKW14909.1"/>
    </source>
</evidence>
<accession>A0A2N3XW82</accession>